<organism evidence="2 3">
    <name type="scientific">Chryseobacterium salivictor</name>
    <dbReference type="NCBI Taxonomy" id="2547600"/>
    <lineage>
        <taxon>Bacteria</taxon>
        <taxon>Pseudomonadati</taxon>
        <taxon>Bacteroidota</taxon>
        <taxon>Flavobacteriia</taxon>
        <taxon>Flavobacteriales</taxon>
        <taxon>Weeksellaceae</taxon>
        <taxon>Chryseobacterium group</taxon>
        <taxon>Chryseobacterium</taxon>
    </lineage>
</organism>
<protein>
    <recommendedName>
        <fullName evidence="1">DUF4209 domain-containing protein</fullName>
    </recommendedName>
</protein>
<feature type="domain" description="DUF4209" evidence="1">
    <location>
        <begin position="430"/>
        <end position="522"/>
    </location>
</feature>
<dbReference type="Proteomes" id="UP000294419">
    <property type="component" value="Chromosome"/>
</dbReference>
<dbReference type="OrthoDB" id="1100085at2"/>
<dbReference type="Pfam" id="PF13910">
    <property type="entry name" value="DUF4209"/>
    <property type="match status" value="1"/>
</dbReference>
<gene>
    <name evidence="2" type="ORF">NBC122_02698</name>
</gene>
<proteinExistence type="predicted"/>
<evidence type="ECO:0000313" key="2">
    <source>
        <dbReference type="EMBL" id="QBO59500.1"/>
    </source>
</evidence>
<dbReference type="RefSeq" id="WP_133440834.1">
    <property type="nucleotide sequence ID" value="NZ_CP037954.1"/>
</dbReference>
<dbReference type="AlphaFoldDB" id="A0A4P6ZI52"/>
<reference evidence="2 3" key="1">
    <citation type="submission" date="2019-03" db="EMBL/GenBank/DDBJ databases">
        <authorList>
            <person name="Kim H."/>
            <person name="Yu S.-M."/>
        </authorList>
    </citation>
    <scope>NUCLEOTIDE SEQUENCE [LARGE SCALE GENOMIC DNA]</scope>
    <source>
        <strain evidence="2 3">NBC122</strain>
    </source>
</reference>
<evidence type="ECO:0000259" key="1">
    <source>
        <dbReference type="Pfam" id="PF13910"/>
    </source>
</evidence>
<name>A0A4P6ZI52_9FLAO</name>
<dbReference type="InterPro" id="IPR025209">
    <property type="entry name" value="DUF4209"/>
</dbReference>
<accession>A0A4P6ZI52</accession>
<keyword evidence="3" id="KW-1185">Reference proteome</keyword>
<evidence type="ECO:0000313" key="3">
    <source>
        <dbReference type="Proteomes" id="UP000294419"/>
    </source>
</evidence>
<dbReference type="EMBL" id="CP037954">
    <property type="protein sequence ID" value="QBO59500.1"/>
    <property type="molecule type" value="Genomic_DNA"/>
</dbReference>
<dbReference type="KEGG" id="csal:NBC122_02698"/>
<sequence>MSALFKIPDTLYLQELRSELYKASKMYSEDLEIKNLLELARCELSDEPLLRLSKSVGFITPVVETENMEMLARLNDLKFISGDQDKIPSIKIAVSLYQQLFDETKELKFFLRSIELARKVKNLFINVLDDYERKALYIFENLETPYYRSLLISSCDFLLHENSKQILIEKSINFLSNEYAKNEYSSAQHYITILNKLKYYGNNEVKIQHALCLEKEGDFLTSQKKPKTYYPTILQAYTNALRELKSLPNNDFFRDRLNNKIKYEQAEQYNVLKNSIINIKSEFDISKMMKDLNITDFQTGLSILLQIPIIEEKIINTAFEQKGKSVFGQFPGNYTHISHKGTVSGITDEKDYYNNVLRDHYRKVNIGLILEIKSTMDTYEKLSKESISELIRTTNSLFIPKEREEFFIEGIYNGFENNFIVSSHLLIPQIENSLKNIVEVNGRNTIRLADDIQNDNTLGAILNPENRNKMLNGICNEDLQIELQSFLIDGSSTNFRNRICHGLVSPSETNLYGIYLWWITLKMIFNTKELFTIPE</sequence>